<feature type="compositionally biased region" description="Low complexity" evidence="9">
    <location>
        <begin position="189"/>
        <end position="201"/>
    </location>
</feature>
<feature type="compositionally biased region" description="Pro residues" evidence="9">
    <location>
        <begin position="152"/>
        <end position="161"/>
    </location>
</feature>
<evidence type="ECO:0000256" key="9">
    <source>
        <dbReference type="SAM" id="MobiDB-lite"/>
    </source>
</evidence>
<keyword evidence="3" id="KW-0677">Repeat</keyword>
<feature type="region of interest" description="Disordered" evidence="9">
    <location>
        <begin position="1"/>
        <end position="424"/>
    </location>
</feature>
<dbReference type="PROSITE" id="PS00028">
    <property type="entry name" value="ZINC_FINGER_C2H2_1"/>
    <property type="match status" value="1"/>
</dbReference>
<comment type="subcellular location">
    <subcellularLocation>
        <location evidence="1">Nucleus</location>
    </subcellularLocation>
</comment>
<comment type="caution">
    <text evidence="11">The sequence shown here is derived from an EMBL/GenBank/DDBJ whole genome shotgun (WGS) entry which is preliminary data.</text>
</comment>
<keyword evidence="4 8" id="KW-0863">Zinc-finger</keyword>
<feature type="region of interest" description="Disordered" evidence="9">
    <location>
        <begin position="494"/>
        <end position="546"/>
    </location>
</feature>
<name>A0ABR4DGP2_9PEZI</name>
<dbReference type="Gene3D" id="3.30.160.60">
    <property type="entry name" value="Classic Zinc Finger"/>
    <property type="match status" value="2"/>
</dbReference>
<evidence type="ECO:0000259" key="10">
    <source>
        <dbReference type="PROSITE" id="PS50157"/>
    </source>
</evidence>
<dbReference type="PROSITE" id="PS50157">
    <property type="entry name" value="ZINC_FINGER_C2H2_2"/>
    <property type="match status" value="2"/>
</dbReference>
<dbReference type="Proteomes" id="UP001600064">
    <property type="component" value="Unassembled WGS sequence"/>
</dbReference>
<evidence type="ECO:0000256" key="4">
    <source>
        <dbReference type="ARBA" id="ARBA00022771"/>
    </source>
</evidence>
<evidence type="ECO:0000256" key="1">
    <source>
        <dbReference type="ARBA" id="ARBA00004123"/>
    </source>
</evidence>
<keyword evidence="5" id="KW-0862">Zinc</keyword>
<feature type="compositionally biased region" description="Polar residues" evidence="9">
    <location>
        <begin position="20"/>
        <end position="37"/>
    </location>
</feature>
<protein>
    <recommendedName>
        <fullName evidence="10">C2H2-type domain-containing protein</fullName>
    </recommendedName>
</protein>
<feature type="compositionally biased region" description="Low complexity" evidence="9">
    <location>
        <begin position="209"/>
        <end position="219"/>
    </location>
</feature>
<dbReference type="PANTHER" id="PTHR24404">
    <property type="entry name" value="ZINC FINGER PROTEIN"/>
    <property type="match status" value="1"/>
</dbReference>
<dbReference type="InterPro" id="IPR036236">
    <property type="entry name" value="Znf_C2H2_sf"/>
</dbReference>
<evidence type="ECO:0000256" key="3">
    <source>
        <dbReference type="ARBA" id="ARBA00022737"/>
    </source>
</evidence>
<feature type="compositionally biased region" description="Polar residues" evidence="9">
    <location>
        <begin position="499"/>
        <end position="512"/>
    </location>
</feature>
<dbReference type="InterPro" id="IPR050589">
    <property type="entry name" value="Ikaros_C2H2-ZF"/>
</dbReference>
<feature type="compositionally biased region" description="Low complexity" evidence="9">
    <location>
        <begin position="255"/>
        <end position="268"/>
    </location>
</feature>
<sequence>MGASTIGPQRPPPFPDPLPQSTRYYSSYASDIMNSMPNDGRLGARPPSPLTAGPAPSRPQPPSLAPAITHLSSDPESARDARAPRSSILTASGGVPDPFAQPPGGHAGSPNPSQPGGSSLWGHMTGSWPTPGLSQQHSAYTYGTSGSTGPGPSGPLAPPPYNRAAAATAGPPYGSAQPSPSQHHFPGRSASSASNPESQPQQPQPPTPYQEQQGFPSPLGVGGAGTGPGAPGGLGSPLNAPAGNTSSGLSHPYLAATRQTSSGQSATGQGQGSSAGPGPEGASYRPPPPPSSGNYYQQTSTQPQQQTSFPAYVSSATQPPQPHSIAPATTSGSLSRSGSIPALAAAGAPVTPSLQYSTGPGRPTMGPYAPYSSVPGPGGPILSNLHNPHGPLSLVGGPGPTLSSYSHHHHPHHPLSHHPHHHSLYMHHPAQPPTPPAERPFKCTESGCMQAFNRNHDLKRHQRIHLAVKPFGCEDCEKRFSRKDALKRHRLVKGCGSNIHGSSSNSATGRDGTSTTTTTTTNTNTSTTNLESDKGQGLLAPLKKEP</sequence>
<keyword evidence="6" id="KW-0238">DNA-binding</keyword>
<keyword evidence="2" id="KW-0479">Metal-binding</keyword>
<evidence type="ECO:0000256" key="2">
    <source>
        <dbReference type="ARBA" id="ARBA00022723"/>
    </source>
</evidence>
<evidence type="ECO:0000256" key="5">
    <source>
        <dbReference type="ARBA" id="ARBA00022833"/>
    </source>
</evidence>
<feature type="compositionally biased region" description="Gly residues" evidence="9">
    <location>
        <begin position="220"/>
        <end position="235"/>
    </location>
</feature>
<feature type="domain" description="C2H2-type" evidence="10">
    <location>
        <begin position="471"/>
        <end position="505"/>
    </location>
</feature>
<evidence type="ECO:0000313" key="11">
    <source>
        <dbReference type="EMBL" id="KAL2269523.1"/>
    </source>
</evidence>
<proteinExistence type="predicted"/>
<dbReference type="Pfam" id="PF00096">
    <property type="entry name" value="zf-C2H2"/>
    <property type="match status" value="2"/>
</dbReference>
<dbReference type="InterPro" id="IPR013087">
    <property type="entry name" value="Znf_C2H2_type"/>
</dbReference>
<keyword evidence="12" id="KW-1185">Reference proteome</keyword>
<feature type="compositionally biased region" description="Low complexity" evidence="9">
    <location>
        <begin position="108"/>
        <end position="118"/>
    </location>
</feature>
<feature type="compositionally biased region" description="Basic residues" evidence="9">
    <location>
        <begin position="406"/>
        <end position="424"/>
    </location>
</feature>
<feature type="domain" description="C2H2-type" evidence="10">
    <location>
        <begin position="441"/>
        <end position="470"/>
    </location>
</feature>
<dbReference type="SUPFAM" id="SSF57667">
    <property type="entry name" value="beta-beta-alpha zinc fingers"/>
    <property type="match status" value="1"/>
</dbReference>
<accession>A0ABR4DGP2</accession>
<dbReference type="SMART" id="SM00355">
    <property type="entry name" value="ZnF_C2H2"/>
    <property type="match status" value="2"/>
</dbReference>
<keyword evidence="7" id="KW-0539">Nucleus</keyword>
<evidence type="ECO:0000256" key="7">
    <source>
        <dbReference type="ARBA" id="ARBA00023242"/>
    </source>
</evidence>
<organism evidence="11 12">
    <name type="scientific">Remersonia thermophila</name>
    <dbReference type="NCBI Taxonomy" id="72144"/>
    <lineage>
        <taxon>Eukaryota</taxon>
        <taxon>Fungi</taxon>
        <taxon>Dikarya</taxon>
        <taxon>Ascomycota</taxon>
        <taxon>Pezizomycotina</taxon>
        <taxon>Sordariomycetes</taxon>
        <taxon>Sordariomycetidae</taxon>
        <taxon>Sordariales</taxon>
        <taxon>Sordariales incertae sedis</taxon>
        <taxon>Remersonia</taxon>
    </lineage>
</organism>
<reference evidence="11 12" key="1">
    <citation type="journal article" date="2024" name="Commun. Biol.">
        <title>Comparative genomic analysis of thermophilic fungi reveals convergent evolutionary adaptations and gene losses.</title>
        <authorList>
            <person name="Steindorff A.S."/>
            <person name="Aguilar-Pontes M.V."/>
            <person name="Robinson A.J."/>
            <person name="Andreopoulos B."/>
            <person name="LaButti K."/>
            <person name="Kuo A."/>
            <person name="Mondo S."/>
            <person name="Riley R."/>
            <person name="Otillar R."/>
            <person name="Haridas S."/>
            <person name="Lipzen A."/>
            <person name="Grimwood J."/>
            <person name="Schmutz J."/>
            <person name="Clum A."/>
            <person name="Reid I.D."/>
            <person name="Moisan M.C."/>
            <person name="Butler G."/>
            <person name="Nguyen T.T.M."/>
            <person name="Dewar K."/>
            <person name="Conant G."/>
            <person name="Drula E."/>
            <person name="Henrissat B."/>
            <person name="Hansel C."/>
            <person name="Singer S."/>
            <person name="Hutchinson M.I."/>
            <person name="de Vries R.P."/>
            <person name="Natvig D.O."/>
            <person name="Powell A.J."/>
            <person name="Tsang A."/>
            <person name="Grigoriev I.V."/>
        </authorList>
    </citation>
    <scope>NUCLEOTIDE SEQUENCE [LARGE SCALE GENOMIC DNA]</scope>
    <source>
        <strain evidence="11 12">ATCC 22073</strain>
    </source>
</reference>
<feature type="compositionally biased region" description="Gly residues" evidence="9">
    <location>
        <begin position="269"/>
        <end position="279"/>
    </location>
</feature>
<dbReference type="PANTHER" id="PTHR24404:SF114">
    <property type="entry name" value="KLUMPFUSS, ISOFORM B-RELATED"/>
    <property type="match status" value="1"/>
</dbReference>
<feature type="compositionally biased region" description="Polar residues" evidence="9">
    <location>
        <begin position="327"/>
        <end position="338"/>
    </location>
</feature>
<feature type="compositionally biased region" description="Pro residues" evidence="9">
    <location>
        <begin position="9"/>
        <end position="18"/>
    </location>
</feature>
<dbReference type="RefSeq" id="XP_070868247.1">
    <property type="nucleotide sequence ID" value="XM_071007896.1"/>
</dbReference>
<gene>
    <name evidence="11" type="ORF">VTJ83DRAFT_1707</name>
</gene>
<dbReference type="EMBL" id="JAZGUE010000002">
    <property type="protein sequence ID" value="KAL2269523.1"/>
    <property type="molecule type" value="Genomic_DNA"/>
</dbReference>
<evidence type="ECO:0000256" key="8">
    <source>
        <dbReference type="PROSITE-ProRule" id="PRU00042"/>
    </source>
</evidence>
<feature type="compositionally biased region" description="Low complexity" evidence="9">
    <location>
        <begin position="297"/>
        <end position="308"/>
    </location>
</feature>
<dbReference type="GeneID" id="98122540"/>
<evidence type="ECO:0000256" key="6">
    <source>
        <dbReference type="ARBA" id="ARBA00023125"/>
    </source>
</evidence>
<evidence type="ECO:0000313" key="12">
    <source>
        <dbReference type="Proteomes" id="UP001600064"/>
    </source>
</evidence>
<feature type="compositionally biased region" description="Low complexity" evidence="9">
    <location>
        <begin position="513"/>
        <end position="529"/>
    </location>
</feature>